<dbReference type="EMBL" id="RHLK01000001">
    <property type="protein sequence ID" value="MVO98227.1"/>
    <property type="molecule type" value="Genomic_DNA"/>
</dbReference>
<dbReference type="AlphaFoldDB" id="A0A7X3FEK5"/>
<feature type="binding site" evidence="2">
    <location>
        <position position="60"/>
    </location>
    <ligand>
        <name>Zn(2+)</name>
        <dbReference type="ChEBI" id="CHEBI:29105"/>
        <label>2</label>
    </ligand>
</feature>
<accession>A0A7X3FEK5</accession>
<reference evidence="3 4" key="1">
    <citation type="journal article" date="2019" name="Microorganisms">
        <title>Paenibacillus lutrae sp. nov., A Chitinolytic Species Isolated from A River Otter in Castril Natural Park, Granada, Spain.</title>
        <authorList>
            <person name="Rodriguez M."/>
            <person name="Reina J.C."/>
            <person name="Bejar V."/>
            <person name="Llamas I."/>
        </authorList>
    </citation>
    <scope>NUCLEOTIDE SEQUENCE [LARGE SCALE GENOMIC DNA]</scope>
    <source>
        <strain evidence="3 4">N10</strain>
    </source>
</reference>
<protein>
    <submittedName>
        <fullName evidence="3">Aminopeptidase</fullName>
    </submittedName>
</protein>
<dbReference type="Gene3D" id="3.40.50.10780">
    <property type="entry name" value="Dipeptide transport protein"/>
    <property type="match status" value="1"/>
</dbReference>
<dbReference type="GO" id="GO:0046872">
    <property type="term" value="F:metal ion binding"/>
    <property type="evidence" value="ECO:0007669"/>
    <property type="project" value="UniProtKB-KW"/>
</dbReference>
<dbReference type="Pfam" id="PF04951">
    <property type="entry name" value="Peptidase_M55"/>
    <property type="match status" value="1"/>
</dbReference>
<keyword evidence="3" id="KW-0645">Protease</keyword>
<keyword evidence="3" id="KW-0031">Aminopeptidase</keyword>
<keyword evidence="2" id="KW-0479">Metal-binding</keyword>
<dbReference type="InterPro" id="IPR027476">
    <property type="entry name" value="DppA_N"/>
</dbReference>
<keyword evidence="4" id="KW-1185">Reference proteome</keyword>
<feature type="active site" description="Nucleophile" evidence="1">
    <location>
        <position position="115"/>
    </location>
</feature>
<dbReference type="Proteomes" id="UP000490800">
    <property type="component" value="Unassembled WGS sequence"/>
</dbReference>
<feature type="binding site" evidence="2">
    <location>
        <position position="10"/>
    </location>
    <ligand>
        <name>Zn(2+)</name>
        <dbReference type="ChEBI" id="CHEBI:29105"/>
        <label>1</label>
    </ligand>
</feature>
<dbReference type="SUPFAM" id="SSF63992">
    <property type="entry name" value="Dipeptide transport protein"/>
    <property type="match status" value="1"/>
</dbReference>
<evidence type="ECO:0000256" key="2">
    <source>
        <dbReference type="PIRSR" id="PIRSR015853-2"/>
    </source>
</evidence>
<dbReference type="OrthoDB" id="9785420at2"/>
<organism evidence="3 4">
    <name type="scientific">Paenibacillus lutrae</name>
    <dbReference type="NCBI Taxonomy" id="2078573"/>
    <lineage>
        <taxon>Bacteria</taxon>
        <taxon>Bacillati</taxon>
        <taxon>Bacillota</taxon>
        <taxon>Bacilli</taxon>
        <taxon>Bacillales</taxon>
        <taxon>Paenibacillaceae</taxon>
        <taxon>Paenibacillus</taxon>
    </lineage>
</organism>
<dbReference type="RefSeq" id="WP_157332239.1">
    <property type="nucleotide sequence ID" value="NZ_RHLK01000001.1"/>
</dbReference>
<dbReference type="PIRSF" id="PIRSF015853">
    <property type="entry name" value="Pep_DppA"/>
    <property type="match status" value="1"/>
</dbReference>
<feature type="binding site" evidence="2">
    <location>
        <position position="131"/>
    </location>
    <ligand>
        <name>Zn(2+)</name>
        <dbReference type="ChEBI" id="CHEBI:29105"/>
        <label>2</label>
    </ligand>
</feature>
<name>A0A7X3FEK5_9BACL</name>
<proteinExistence type="predicted"/>
<dbReference type="Gene3D" id="3.30.1360.130">
    <property type="entry name" value="Dipeptide transport protein"/>
    <property type="match status" value="1"/>
</dbReference>
<gene>
    <name evidence="3" type="ORF">EDM21_01510</name>
</gene>
<dbReference type="GO" id="GO:0004177">
    <property type="term" value="F:aminopeptidase activity"/>
    <property type="evidence" value="ECO:0007669"/>
    <property type="project" value="UniProtKB-KW"/>
</dbReference>
<evidence type="ECO:0000256" key="1">
    <source>
        <dbReference type="PIRSR" id="PIRSR015853-1"/>
    </source>
</evidence>
<evidence type="ECO:0000313" key="4">
    <source>
        <dbReference type="Proteomes" id="UP000490800"/>
    </source>
</evidence>
<evidence type="ECO:0000313" key="3">
    <source>
        <dbReference type="EMBL" id="MVO98227.1"/>
    </source>
</evidence>
<keyword evidence="2" id="KW-0862">Zinc</keyword>
<feature type="binding site" evidence="2">
    <location>
        <position position="8"/>
    </location>
    <ligand>
        <name>Zn(2+)</name>
        <dbReference type="ChEBI" id="CHEBI:29105"/>
        <label>1</label>
    </ligand>
</feature>
<feature type="binding site" evidence="2">
    <location>
        <position position="8"/>
    </location>
    <ligand>
        <name>Zn(2+)</name>
        <dbReference type="ChEBI" id="CHEBI:29105"/>
        <label>2</label>
    </ligand>
</feature>
<dbReference type="CDD" id="cd08663">
    <property type="entry name" value="DAP_dppA_1"/>
    <property type="match status" value="1"/>
</dbReference>
<dbReference type="InterPro" id="IPR007035">
    <property type="entry name" value="Peptidase_M55"/>
</dbReference>
<keyword evidence="3" id="KW-0378">Hydrolase</keyword>
<comment type="caution">
    <text evidence="3">The sequence shown here is derived from an EMBL/GenBank/DDBJ whole genome shotgun (WGS) entry which is preliminary data.</text>
</comment>
<feature type="binding site" evidence="2">
    <location>
        <position position="104"/>
    </location>
    <ligand>
        <name>Zn(2+)</name>
        <dbReference type="ChEBI" id="CHEBI:29105"/>
        <label>2</label>
    </ligand>
</feature>
<dbReference type="InterPro" id="IPR036177">
    <property type="entry name" value="Peptidase_M55_sf"/>
</dbReference>
<sequence>MKIYISADMEGITGVTNPDFLLPGEPNYEYGRRLMEHDVNAVIEAALEGGATEIIVADSHSSGNNLRLDHLHPAATLISGIPRDNYMMSGLTSDFAAVFFVGYHARHGMPGVLSHAYWFKNITVNGVEVGEIGFNAIYAGLLGVPVALVTGDDQASEETKRIIPDAVTGIVKHSLSRTSAICLSLQQSRKELTARTKEAMGKIDQLAPFQVKLPVEVNIEFMHSGQAEMASCVPGARRLPNGTIIAYEAEDAITYYRTMEIMASLANTTRFF</sequence>